<gene>
    <name evidence="10" type="ORF">ACFPZN_02425</name>
</gene>
<dbReference type="InterPro" id="IPR003593">
    <property type="entry name" value="AAA+_ATPase"/>
</dbReference>
<evidence type="ECO:0000256" key="6">
    <source>
        <dbReference type="ARBA" id="ARBA00023136"/>
    </source>
</evidence>
<keyword evidence="2 8" id="KW-0812">Transmembrane</keyword>
<evidence type="ECO:0000259" key="9">
    <source>
        <dbReference type="PROSITE" id="PS50893"/>
    </source>
</evidence>
<dbReference type="InterPro" id="IPR027417">
    <property type="entry name" value="P-loop_NTPase"/>
</dbReference>
<proteinExistence type="predicted"/>
<dbReference type="EMBL" id="JBHSON010000003">
    <property type="protein sequence ID" value="MFC5744465.1"/>
    <property type="molecule type" value="Genomic_DNA"/>
</dbReference>
<dbReference type="SMART" id="SM00382">
    <property type="entry name" value="AAA"/>
    <property type="match status" value="2"/>
</dbReference>
<dbReference type="SUPFAM" id="SSF52540">
    <property type="entry name" value="P-loop containing nucleoside triphosphate hydrolases"/>
    <property type="match status" value="2"/>
</dbReference>
<feature type="transmembrane region" description="Helical" evidence="8">
    <location>
        <begin position="63"/>
        <end position="84"/>
    </location>
</feature>
<name>A0ABW0ZU78_9ACTN</name>
<organism evidence="10 11">
    <name type="scientific">Actinomadura rugatobispora</name>
    <dbReference type="NCBI Taxonomy" id="1994"/>
    <lineage>
        <taxon>Bacteria</taxon>
        <taxon>Bacillati</taxon>
        <taxon>Actinomycetota</taxon>
        <taxon>Actinomycetes</taxon>
        <taxon>Streptosporangiales</taxon>
        <taxon>Thermomonosporaceae</taxon>
        <taxon>Actinomadura</taxon>
    </lineage>
</organism>
<keyword evidence="6 8" id="KW-0472">Membrane</keyword>
<accession>A0ABW0ZU78</accession>
<feature type="transmembrane region" description="Helical" evidence="8">
    <location>
        <begin position="644"/>
        <end position="670"/>
    </location>
</feature>
<feature type="transmembrane region" description="Helical" evidence="8">
    <location>
        <begin position="176"/>
        <end position="199"/>
    </location>
</feature>
<evidence type="ECO:0000256" key="1">
    <source>
        <dbReference type="ARBA" id="ARBA00004651"/>
    </source>
</evidence>
<evidence type="ECO:0000256" key="8">
    <source>
        <dbReference type="SAM" id="Phobius"/>
    </source>
</evidence>
<dbReference type="PANTHER" id="PTHR24223">
    <property type="entry name" value="ATP-BINDING CASSETTE SUB-FAMILY C"/>
    <property type="match status" value="1"/>
</dbReference>
<feature type="transmembrane region" description="Helical" evidence="8">
    <location>
        <begin position="752"/>
        <end position="771"/>
    </location>
</feature>
<keyword evidence="5 8" id="KW-1133">Transmembrane helix</keyword>
<dbReference type="Proteomes" id="UP001596074">
    <property type="component" value="Unassembled WGS sequence"/>
</dbReference>
<dbReference type="RefSeq" id="WP_378279657.1">
    <property type="nucleotide sequence ID" value="NZ_JBHSON010000003.1"/>
</dbReference>
<feature type="transmembrane region" description="Helical" evidence="8">
    <location>
        <begin position="861"/>
        <end position="883"/>
    </location>
</feature>
<dbReference type="SUPFAM" id="SSF90123">
    <property type="entry name" value="ABC transporter transmembrane region"/>
    <property type="match status" value="1"/>
</dbReference>
<feature type="transmembrane region" description="Helical" evidence="8">
    <location>
        <begin position="682"/>
        <end position="703"/>
    </location>
</feature>
<feature type="transmembrane region" description="Helical" evidence="8">
    <location>
        <begin position="205"/>
        <end position="222"/>
    </location>
</feature>
<dbReference type="InterPro" id="IPR036640">
    <property type="entry name" value="ABC1_TM_sf"/>
</dbReference>
<evidence type="ECO:0000256" key="5">
    <source>
        <dbReference type="ARBA" id="ARBA00022989"/>
    </source>
</evidence>
<evidence type="ECO:0000313" key="10">
    <source>
        <dbReference type="EMBL" id="MFC5744465.1"/>
    </source>
</evidence>
<reference evidence="11" key="1">
    <citation type="journal article" date="2019" name="Int. J. Syst. Evol. Microbiol.">
        <title>The Global Catalogue of Microorganisms (GCM) 10K type strain sequencing project: providing services to taxonomists for standard genome sequencing and annotation.</title>
        <authorList>
            <consortium name="The Broad Institute Genomics Platform"/>
            <consortium name="The Broad Institute Genome Sequencing Center for Infectious Disease"/>
            <person name="Wu L."/>
            <person name="Ma J."/>
        </authorList>
    </citation>
    <scope>NUCLEOTIDE SEQUENCE [LARGE SCALE GENOMIC DNA]</scope>
    <source>
        <strain evidence="11">KCTC 42087</strain>
    </source>
</reference>
<evidence type="ECO:0000313" key="11">
    <source>
        <dbReference type="Proteomes" id="UP001596074"/>
    </source>
</evidence>
<evidence type="ECO:0000256" key="4">
    <source>
        <dbReference type="ARBA" id="ARBA00022840"/>
    </source>
</evidence>
<dbReference type="Pfam" id="PF00005">
    <property type="entry name" value="ABC_tran"/>
    <property type="match status" value="1"/>
</dbReference>
<evidence type="ECO:0000256" key="2">
    <source>
        <dbReference type="ARBA" id="ARBA00022692"/>
    </source>
</evidence>
<dbReference type="PROSITE" id="PS50893">
    <property type="entry name" value="ABC_TRANSPORTER_2"/>
    <property type="match status" value="2"/>
</dbReference>
<keyword evidence="4 10" id="KW-0067">ATP-binding</keyword>
<comment type="caution">
    <text evidence="10">The sequence shown here is derived from an EMBL/GenBank/DDBJ whole genome shotgun (WGS) entry which is preliminary data.</text>
</comment>
<dbReference type="GO" id="GO:0005524">
    <property type="term" value="F:ATP binding"/>
    <property type="evidence" value="ECO:0007669"/>
    <property type="project" value="UniProtKB-KW"/>
</dbReference>
<feature type="transmembrane region" description="Helical" evidence="8">
    <location>
        <begin position="777"/>
        <end position="793"/>
    </location>
</feature>
<dbReference type="InterPro" id="IPR003439">
    <property type="entry name" value="ABC_transporter-like_ATP-bd"/>
</dbReference>
<feature type="domain" description="ABC transporter" evidence="9">
    <location>
        <begin position="349"/>
        <end position="588"/>
    </location>
</feature>
<evidence type="ECO:0000256" key="7">
    <source>
        <dbReference type="SAM" id="MobiDB-lite"/>
    </source>
</evidence>
<comment type="subcellular location">
    <subcellularLocation>
        <location evidence="1">Cell membrane</location>
        <topology evidence="1">Multi-pass membrane protein</topology>
    </subcellularLocation>
</comment>
<feature type="region of interest" description="Disordered" evidence="7">
    <location>
        <begin position="602"/>
        <end position="634"/>
    </location>
</feature>
<keyword evidence="3" id="KW-0547">Nucleotide-binding</keyword>
<dbReference type="InterPro" id="IPR050173">
    <property type="entry name" value="ABC_transporter_C-like"/>
</dbReference>
<dbReference type="Gene3D" id="3.40.50.300">
    <property type="entry name" value="P-loop containing nucleotide triphosphate hydrolases"/>
    <property type="match status" value="2"/>
</dbReference>
<keyword evidence="11" id="KW-1185">Reference proteome</keyword>
<dbReference type="Gene3D" id="1.20.1560.10">
    <property type="entry name" value="ABC transporter type 1, transmembrane domain"/>
    <property type="match status" value="2"/>
</dbReference>
<evidence type="ECO:0000256" key="3">
    <source>
        <dbReference type="ARBA" id="ARBA00022741"/>
    </source>
</evidence>
<feature type="domain" description="ABC transporter" evidence="9">
    <location>
        <begin position="968"/>
        <end position="1185"/>
    </location>
</feature>
<feature type="transmembrane region" description="Helical" evidence="8">
    <location>
        <begin position="99"/>
        <end position="119"/>
    </location>
</feature>
<sequence>MRATAAAGFLSAYRRIRCGPAGLSPDEAAAAGLDVRAAADELAGRYRGRGLWRAALWTSRRKVLAYLAVSGPLLLVTPVLPWSLDRLVAAFHRGDQGSAVRFAVVLTVAAAGEALLRWVSVWRLRHLILYLELLTQRLVFHGLQSVDAAAGPDGGGGEDRPAATYLVTYPQFLSQLALVAELAVNGVLAVVLLVCLVLWTSVLALAVVAVAALVLAALHVAVTAEARVDFTYVGQDRERARLVELLACSWQSLRRQFLEGQFLLAVHKVRLGQLVTMRERARATVVSRTLQNGLGPLVSLTTVGVLLLGGGGLDGGTALSALLIVRMLVAVGTESATTYGSLHDAARAAHAIDALFAPVPGRPDPSQAPAAPGTVLLRPDEGPSLTVRPGERIMVVGLPGGGKTTLLEDIASAAEGGTRPPMRFAVACGGTAVLAARGQPLFDGSFAESVTLWRPVEPEAYLRALRMSGLLPLLADRPGRDATRLSTTETRLSEGQVARLSLAQALCCEPDVLLLDDIFAPLDPESARSVASAVLAPGDRTTLFVSTRLELAAYADRFLLVRRGRLALVNRDELLTSLDEAEDVLGAELLARLRDAAAGAAARHAPSADEPAPVPDMAQTTQDDSFEEAPSTPPRPADLLRNGLALFGVRGGFCLLVATAVAVAADLVFAALIEPGGASHTFGVLCAVTATGVAAAALAQAAVSFPPLRPAGRLHDAFARALLAAPPHQRRTAVIGRLSRDFFVLESQVPGLYLQVVTCVVQFCAAAVIVLAGAPRAAPVLLLLTVWLLVLLLRTRRPRIAGSDLAAAVRAPVLAFGAAATGCAGHRLSTPVRTALSRRFDVLADRRAAALHRWQMLHMRMLISADAAGLCVLLTALWGAVAYRGGLVDSGLLVFVAFTCSRQTAGLVESLRQADSLLSQFARLAALLGRTGALPRWRRLRAEVPDTPRSLYRTMLSGTGETAAASGLVADGVAIRVGDRPDLITGFSLTAGAGDAVAIRGPSGAGKSTLLETLSGYREPSAGRVMIAGRPPDGMSARTRDLVQYLAGDVPRLPLGLAEFVAPWHPGDPCLHAHVRRVFDAACVAPPAPSTRLGDLGHGHRQLVNLARALWCRPAVLFLDEATSALDTASERHLLGSLHALAPAAAWIMVLHRPDNLDRVPRVLTLPGPRSAGGAPGRPCLAFQGGA</sequence>
<protein>
    <submittedName>
        <fullName evidence="10">ATP-binding cassette domain-containing protein</fullName>
    </submittedName>
</protein>